<evidence type="ECO:0008006" key="4">
    <source>
        <dbReference type="Google" id="ProtNLM"/>
    </source>
</evidence>
<sequence>MIWVNFAAFLLIAIPASLVEAGPSTSTSCYTVRVSGTQTRTSSLAAQTRRPAITTCPVVKSTTTVATPRTSTSIVVTISTTRVTKNAPPVTQTVTPTIFTVTVPIITVQAPAFTPTATELVIEPSPGTFTSTSTTFTNPPGPTIPVALPRGVAGDDAEEEDDLLERSEDDGVLDRRAGTRITPDNCDSESQRMRGKRVYCRRVVRFAPTTVAGTRTRTVTVRTTIYPRRTATSTVTAVYTSTIFKSGAAVSITAAPTTSTIVASPITTTSTSTAATVTIKSTILTPQPTLVVSRIRNIFCGPRARFYRSSFISVVDFAGRQQLNSVSPAPGQDCCDAAADIPGAVAFADFGGPCFVVQISATPLENFCVAGNPLTAVGRDPDGPCDENCRPGGLLQCGS</sequence>
<keyword evidence="1" id="KW-0732">Signal</keyword>
<keyword evidence="3" id="KW-1185">Reference proteome</keyword>
<accession>A0A8X7T3Z1</accession>
<evidence type="ECO:0000256" key="1">
    <source>
        <dbReference type="SAM" id="SignalP"/>
    </source>
</evidence>
<comment type="caution">
    <text evidence="2">The sequence shown here is derived from an EMBL/GenBank/DDBJ whole genome shotgun (WGS) entry which is preliminary data.</text>
</comment>
<dbReference type="EMBL" id="LWDG02000290">
    <property type="protein sequence ID" value="KAE8266823.1"/>
    <property type="molecule type" value="Genomic_DNA"/>
</dbReference>
<organism evidence="2 3">
    <name type="scientific">Tilletia walkeri</name>
    <dbReference type="NCBI Taxonomy" id="117179"/>
    <lineage>
        <taxon>Eukaryota</taxon>
        <taxon>Fungi</taxon>
        <taxon>Dikarya</taxon>
        <taxon>Basidiomycota</taxon>
        <taxon>Ustilaginomycotina</taxon>
        <taxon>Exobasidiomycetes</taxon>
        <taxon>Tilletiales</taxon>
        <taxon>Tilletiaceae</taxon>
        <taxon>Tilletia</taxon>
    </lineage>
</organism>
<protein>
    <recommendedName>
        <fullName evidence="4">WSC domain-containing protein</fullName>
    </recommendedName>
</protein>
<evidence type="ECO:0000313" key="3">
    <source>
        <dbReference type="Proteomes" id="UP000078113"/>
    </source>
</evidence>
<feature type="signal peptide" evidence="1">
    <location>
        <begin position="1"/>
        <end position="21"/>
    </location>
</feature>
<dbReference type="AlphaFoldDB" id="A0A8X7T3Z1"/>
<reference evidence="2" key="1">
    <citation type="submission" date="2016-04" db="EMBL/GenBank/DDBJ databases">
        <authorList>
            <person name="Nguyen H.D."/>
            <person name="Samba Siva P."/>
            <person name="Cullis J."/>
            <person name="Levesque C.A."/>
            <person name="Hambleton S."/>
        </authorList>
    </citation>
    <scope>NUCLEOTIDE SEQUENCE</scope>
    <source>
        <strain evidence="2">DAOMC 236422</strain>
    </source>
</reference>
<gene>
    <name evidence="2" type="ORF">A4X09_0g5524</name>
</gene>
<proteinExistence type="predicted"/>
<name>A0A8X7T3Z1_9BASI</name>
<evidence type="ECO:0000313" key="2">
    <source>
        <dbReference type="EMBL" id="KAE8266823.1"/>
    </source>
</evidence>
<reference evidence="2" key="2">
    <citation type="journal article" date="2019" name="IMA Fungus">
        <title>Genome sequencing and comparison of five Tilletia species to identify candidate genes for the detection of regulated species infecting wheat.</title>
        <authorList>
            <person name="Nguyen H.D.T."/>
            <person name="Sultana T."/>
            <person name="Kesanakurti P."/>
            <person name="Hambleton S."/>
        </authorList>
    </citation>
    <scope>NUCLEOTIDE SEQUENCE</scope>
    <source>
        <strain evidence="2">DAOMC 236422</strain>
    </source>
</reference>
<dbReference type="Proteomes" id="UP000078113">
    <property type="component" value="Unassembled WGS sequence"/>
</dbReference>
<feature type="chain" id="PRO_5036467292" description="WSC domain-containing protein" evidence="1">
    <location>
        <begin position="22"/>
        <end position="399"/>
    </location>
</feature>